<dbReference type="EMBL" id="CAEZVB010000039">
    <property type="protein sequence ID" value="CAB4622507.1"/>
    <property type="molecule type" value="Genomic_DNA"/>
</dbReference>
<protein>
    <submittedName>
        <fullName evidence="2">Unannotated protein</fullName>
    </submittedName>
</protein>
<feature type="transmembrane region" description="Helical" evidence="1">
    <location>
        <begin position="199"/>
        <end position="219"/>
    </location>
</feature>
<name>A0A6J6IDH3_9ZZZZ</name>
<feature type="transmembrane region" description="Helical" evidence="1">
    <location>
        <begin position="171"/>
        <end position="193"/>
    </location>
</feature>
<keyword evidence="1" id="KW-0812">Transmembrane</keyword>
<organism evidence="2">
    <name type="scientific">freshwater metagenome</name>
    <dbReference type="NCBI Taxonomy" id="449393"/>
    <lineage>
        <taxon>unclassified sequences</taxon>
        <taxon>metagenomes</taxon>
        <taxon>ecological metagenomes</taxon>
    </lineage>
</organism>
<keyword evidence="1" id="KW-0472">Membrane</keyword>
<sequence>MEILIFSANAFLLFASQKVTDHMSHGSQSSNAIRVHPSSLWWGAVGFLLIAIGSAGIGWFPEYDRFNFVLQAVGPVLIALTLIITWRAHVQRRGRAALIFYVVAILGFGAIWIPYVIDPASLGTSSANQLGFITSGCASICASIATFLVMKRKEDQLEHPINSVEPKIQASFMQLLFFGVGTLLYGVDFVWVGEENSNHAQFSLLVIALLLILIAAISFEACMTKRVGRPAFFITIAGLALYVLNFALHALPSWSDEDWRISLAMQSIAYALGGLAFALAATHKEKSS</sequence>
<feature type="transmembrane region" description="Helical" evidence="1">
    <location>
        <begin position="40"/>
        <end position="60"/>
    </location>
</feature>
<feature type="transmembrane region" description="Helical" evidence="1">
    <location>
        <begin position="231"/>
        <end position="251"/>
    </location>
</feature>
<evidence type="ECO:0000313" key="2">
    <source>
        <dbReference type="EMBL" id="CAB4622507.1"/>
    </source>
</evidence>
<reference evidence="2" key="1">
    <citation type="submission" date="2020-05" db="EMBL/GenBank/DDBJ databases">
        <authorList>
            <person name="Chiriac C."/>
            <person name="Salcher M."/>
            <person name="Ghai R."/>
            <person name="Kavagutti S V."/>
        </authorList>
    </citation>
    <scope>NUCLEOTIDE SEQUENCE</scope>
</reference>
<feature type="transmembrane region" description="Helical" evidence="1">
    <location>
        <begin position="129"/>
        <end position="150"/>
    </location>
</feature>
<evidence type="ECO:0000256" key="1">
    <source>
        <dbReference type="SAM" id="Phobius"/>
    </source>
</evidence>
<feature type="transmembrane region" description="Helical" evidence="1">
    <location>
        <begin position="66"/>
        <end position="86"/>
    </location>
</feature>
<gene>
    <name evidence="2" type="ORF">UFOPK1908_00924</name>
</gene>
<proteinExistence type="predicted"/>
<feature type="transmembrane region" description="Helical" evidence="1">
    <location>
        <begin position="98"/>
        <end position="117"/>
    </location>
</feature>
<accession>A0A6J6IDH3</accession>
<keyword evidence="1" id="KW-1133">Transmembrane helix</keyword>
<dbReference type="AlphaFoldDB" id="A0A6J6IDH3"/>
<feature type="transmembrane region" description="Helical" evidence="1">
    <location>
        <begin position="263"/>
        <end position="282"/>
    </location>
</feature>